<keyword evidence="1" id="KW-0378">Hydrolase</keyword>
<dbReference type="GO" id="GO:0017168">
    <property type="term" value="F:5-oxoprolinase (ATP-hydrolyzing) activity"/>
    <property type="evidence" value="ECO:0007669"/>
    <property type="project" value="UniProtKB-UniRule"/>
</dbReference>
<dbReference type="CDD" id="cd10787">
    <property type="entry name" value="LamB_YcsF_like"/>
    <property type="match status" value="1"/>
</dbReference>
<protein>
    <recommendedName>
        <fullName evidence="1">5-oxoprolinase subunit A</fullName>
        <shortName evidence="1">5-OPase subunit A</shortName>
        <ecNumber evidence="1">3.5.2.9</ecNumber>
    </recommendedName>
    <alternativeName>
        <fullName evidence="1">5-oxoprolinase (ATP-hydrolyzing) subunit A</fullName>
    </alternativeName>
</protein>
<dbReference type="EC" id="3.5.2.9" evidence="1"/>
<dbReference type="Pfam" id="PF03746">
    <property type="entry name" value="LamB_YcsF"/>
    <property type="match status" value="1"/>
</dbReference>
<reference evidence="2 3" key="1">
    <citation type="submission" date="2019-07" db="EMBL/GenBank/DDBJ databases">
        <title>Full genome sequence of Humibacter sp. WJ7-1.</title>
        <authorList>
            <person name="Im W.-T."/>
        </authorList>
    </citation>
    <scope>NUCLEOTIDE SEQUENCE [LARGE SCALE GENOMIC DNA]</scope>
    <source>
        <strain evidence="2 3">WJ7-1</strain>
    </source>
</reference>
<gene>
    <name evidence="1" type="primary">pxpA</name>
    <name evidence="2" type="ORF">FPZ11_09905</name>
</gene>
<evidence type="ECO:0000256" key="1">
    <source>
        <dbReference type="HAMAP-Rule" id="MF_00691"/>
    </source>
</evidence>
<dbReference type="HAMAP" id="MF_00691">
    <property type="entry name" value="PxpA"/>
    <property type="match status" value="1"/>
</dbReference>
<comment type="function">
    <text evidence="1">Catalyzes the cleavage of 5-oxoproline to form L-glutamate coupled to the hydrolysis of ATP to ADP and inorganic phosphate.</text>
</comment>
<dbReference type="EMBL" id="CP042305">
    <property type="protein sequence ID" value="QDZ15042.1"/>
    <property type="molecule type" value="Genomic_DNA"/>
</dbReference>
<dbReference type="InterPro" id="IPR005501">
    <property type="entry name" value="LamB/YcsF/PxpA-like"/>
</dbReference>
<evidence type="ECO:0000313" key="2">
    <source>
        <dbReference type="EMBL" id="QDZ15042.1"/>
    </source>
</evidence>
<dbReference type="AlphaFoldDB" id="A0A5B8M605"/>
<evidence type="ECO:0000313" key="3">
    <source>
        <dbReference type="Proteomes" id="UP000320216"/>
    </source>
</evidence>
<dbReference type="NCBIfam" id="NF003816">
    <property type="entry name" value="PRK05406.1-5"/>
    <property type="match status" value="1"/>
</dbReference>
<dbReference type="GO" id="GO:0005524">
    <property type="term" value="F:ATP binding"/>
    <property type="evidence" value="ECO:0007669"/>
    <property type="project" value="UniProtKB-UniRule"/>
</dbReference>
<sequence>MRTIDLNCDLGESFGAWSMGDDTAMLENVSSANVACGFHGGDPATMLATCRAARDRGVVIGAHVSYRDLAGFGRRFIDVAPADLHADVLYQLSALAGVAASVGSEVRYVKPHGALYNRIVTDEQQAAAVADAVASFPARLSVLGLADSAIERACARRDVPFVREAFIDRAYLADGTLVPRGMPGAVLGAADGVAERAVLMAAEGVVRTIDGETVPLSAASLCVHGDSPDAVAMAVAVRAALTAAGIEIEAFA</sequence>
<dbReference type="InterPro" id="IPR011330">
    <property type="entry name" value="Glyco_hydro/deAcase_b/a-brl"/>
</dbReference>
<keyword evidence="3" id="KW-1185">Reference proteome</keyword>
<dbReference type="NCBIfam" id="NF003814">
    <property type="entry name" value="PRK05406.1-3"/>
    <property type="match status" value="1"/>
</dbReference>
<organism evidence="2 3">
    <name type="scientific">Humibacter ginsenosidimutans</name>
    <dbReference type="NCBI Taxonomy" id="2599293"/>
    <lineage>
        <taxon>Bacteria</taxon>
        <taxon>Bacillati</taxon>
        <taxon>Actinomycetota</taxon>
        <taxon>Actinomycetes</taxon>
        <taxon>Micrococcales</taxon>
        <taxon>Microbacteriaceae</taxon>
        <taxon>Humibacter</taxon>
    </lineage>
</organism>
<dbReference type="Proteomes" id="UP000320216">
    <property type="component" value="Chromosome"/>
</dbReference>
<dbReference type="Gene3D" id="3.20.20.370">
    <property type="entry name" value="Glycoside hydrolase/deacetylase"/>
    <property type="match status" value="1"/>
</dbReference>
<comment type="similarity">
    <text evidence="1">Belongs to the LamB/PxpA family.</text>
</comment>
<comment type="catalytic activity">
    <reaction evidence="1">
        <text>5-oxo-L-proline + ATP + 2 H2O = L-glutamate + ADP + phosphate + H(+)</text>
        <dbReference type="Rhea" id="RHEA:10348"/>
        <dbReference type="ChEBI" id="CHEBI:15377"/>
        <dbReference type="ChEBI" id="CHEBI:15378"/>
        <dbReference type="ChEBI" id="CHEBI:29985"/>
        <dbReference type="ChEBI" id="CHEBI:30616"/>
        <dbReference type="ChEBI" id="CHEBI:43474"/>
        <dbReference type="ChEBI" id="CHEBI:58402"/>
        <dbReference type="ChEBI" id="CHEBI:456216"/>
        <dbReference type="EC" id="3.5.2.9"/>
    </reaction>
</comment>
<dbReference type="PANTHER" id="PTHR30292:SF0">
    <property type="entry name" value="5-OXOPROLINASE SUBUNIT A"/>
    <property type="match status" value="1"/>
</dbReference>
<accession>A0A5B8M605</accession>
<dbReference type="RefSeq" id="WP_146320513.1">
    <property type="nucleotide sequence ID" value="NZ_CP042305.1"/>
</dbReference>
<dbReference type="SUPFAM" id="SSF88713">
    <property type="entry name" value="Glycoside hydrolase/deacetylase"/>
    <property type="match status" value="1"/>
</dbReference>
<name>A0A5B8M605_9MICO</name>
<keyword evidence="1" id="KW-0067">ATP-binding</keyword>
<keyword evidence="1" id="KW-0547">Nucleotide-binding</keyword>
<proteinExistence type="inferred from homology"/>
<dbReference type="PANTHER" id="PTHR30292">
    <property type="entry name" value="UNCHARACTERIZED PROTEIN YBGL-RELATED"/>
    <property type="match status" value="1"/>
</dbReference>
<comment type="subunit">
    <text evidence="1">Forms a complex composed of PxpA, PxpB and PxpC.</text>
</comment>
<dbReference type="OrthoDB" id="9773478at2"/>
<dbReference type="KEGG" id="huw:FPZ11_09905"/>
<dbReference type="GO" id="GO:0005975">
    <property type="term" value="P:carbohydrate metabolic process"/>
    <property type="evidence" value="ECO:0007669"/>
    <property type="project" value="InterPro"/>
</dbReference>